<dbReference type="OrthoDB" id="7064985at2"/>
<evidence type="ECO:0000313" key="1">
    <source>
        <dbReference type="EMBL" id="SKC31109.1"/>
    </source>
</evidence>
<dbReference type="RefSeq" id="WP_080155935.1">
    <property type="nucleotide sequence ID" value="NZ_FUZI01000001.1"/>
</dbReference>
<name>A0A1T5HWB3_9GAMM</name>
<accession>A0A1T5HWB3</accession>
<reference evidence="1 2" key="1">
    <citation type="submission" date="2017-02" db="EMBL/GenBank/DDBJ databases">
        <authorList>
            <person name="Peterson S.W."/>
        </authorList>
    </citation>
    <scope>NUCLEOTIDE SEQUENCE [LARGE SCALE GENOMIC DNA]</scope>
    <source>
        <strain evidence="2">type strain: NCCB 100098</strain>
    </source>
</reference>
<protein>
    <submittedName>
        <fullName evidence="1">Uncharacterized protein</fullName>
    </submittedName>
</protein>
<organism evidence="1 2">
    <name type="scientific">Photobacterium piscicola</name>
    <dbReference type="NCBI Taxonomy" id="1378299"/>
    <lineage>
        <taxon>Bacteria</taxon>
        <taxon>Pseudomonadati</taxon>
        <taxon>Pseudomonadota</taxon>
        <taxon>Gammaproteobacteria</taxon>
        <taxon>Vibrionales</taxon>
        <taxon>Vibrionaceae</taxon>
        <taxon>Photobacterium</taxon>
    </lineage>
</organism>
<sequence>MAVIQKKKVTKSIGFYHLRVKKLRTPVNDPVFMGVDNFINVINFIRTLPNEERLVDIEMKGRKKFHFLKAINVITQDCYHLIFSSAKYEYRPPVIDKQTLETKDNPRSMTEGDEELTHVKLYIKKDYVLLLIEERINGITARGITQYFNDFKHIFVTGLKKDFENQPKDIQLLLGDKPDGSYRFSTAFVPNNNFTVALHDATKIGFGHIYIEKDLIHGSEFARYSNKMKTYTSDLQITLKATDDLIDMLDDYYNEYTKGTSHINRMKVEVYDDLGKKSIIDTELFKLRKTIEVETNIIDGVIISDEMFIEMSTLI</sequence>
<evidence type="ECO:0000313" key="2">
    <source>
        <dbReference type="Proteomes" id="UP000189966"/>
    </source>
</evidence>
<proteinExistence type="predicted"/>
<dbReference type="Proteomes" id="UP000189966">
    <property type="component" value="Unassembled WGS sequence"/>
</dbReference>
<dbReference type="EMBL" id="FUZI01000001">
    <property type="protein sequence ID" value="SKC31109.1"/>
    <property type="molecule type" value="Genomic_DNA"/>
</dbReference>
<dbReference type="AlphaFoldDB" id="A0A1T5HWB3"/>
<gene>
    <name evidence="1" type="ORF">CZ809_00587</name>
</gene>